<sequence>MGTSRPSPREPAFAGWSLGHVAGVAREHPLPCAFALSLLLFMGVEYTIPMVPASSPPLDVGFAVTESLHHALAANLALNTLLAVLNTVFVGMQALYIVWTLMVEGRPQPTIAALFMFTGRGILPLPHEFLASGADFPVGNVSFFLFFSGHVAGAVIASLDTTTRDGVGVRRPQRAAERAAAGLSRALHHRFGRRRRRRLRVRRIGS</sequence>
<proteinExistence type="predicted"/>
<feature type="transmembrane region" description="Helical" evidence="1">
    <location>
        <begin position="141"/>
        <end position="161"/>
    </location>
</feature>
<evidence type="ECO:0000256" key="1">
    <source>
        <dbReference type="SAM" id="Phobius"/>
    </source>
</evidence>
<dbReference type="EMBL" id="CP136891">
    <property type="protein sequence ID" value="WOK96912.1"/>
    <property type="molecule type" value="Genomic_DNA"/>
</dbReference>
<dbReference type="AlphaFoldDB" id="A0AAQ3JVH1"/>
<dbReference type="InterPro" id="IPR056361">
    <property type="entry name" value="AtPDCT1_2_TM_dom"/>
</dbReference>
<organism evidence="3 4">
    <name type="scientific">Canna indica</name>
    <name type="common">Indian-shot</name>
    <dbReference type="NCBI Taxonomy" id="4628"/>
    <lineage>
        <taxon>Eukaryota</taxon>
        <taxon>Viridiplantae</taxon>
        <taxon>Streptophyta</taxon>
        <taxon>Embryophyta</taxon>
        <taxon>Tracheophyta</taxon>
        <taxon>Spermatophyta</taxon>
        <taxon>Magnoliopsida</taxon>
        <taxon>Liliopsida</taxon>
        <taxon>Zingiberales</taxon>
        <taxon>Cannaceae</taxon>
        <taxon>Canna</taxon>
    </lineage>
</organism>
<keyword evidence="4" id="KW-1185">Reference proteome</keyword>
<keyword evidence="1" id="KW-0472">Membrane</keyword>
<dbReference type="PANTHER" id="PTHR34674:SF1">
    <property type="entry name" value="PHOSPHATIDYLCHOLINE:DIACYLGLYCEROL CHOLINEPHOSPHOTRANSFERASE 1-RELATED"/>
    <property type="match status" value="1"/>
</dbReference>
<accession>A0AAQ3JVH1</accession>
<gene>
    <name evidence="3" type="ORF">Cni_G05620</name>
</gene>
<keyword evidence="1" id="KW-1133">Transmembrane helix</keyword>
<reference evidence="3 4" key="1">
    <citation type="submission" date="2023-10" db="EMBL/GenBank/DDBJ databases">
        <title>Chromosome-scale genome assembly provides insights into flower coloration mechanisms of Canna indica.</title>
        <authorList>
            <person name="Li C."/>
        </authorList>
    </citation>
    <scope>NUCLEOTIDE SEQUENCE [LARGE SCALE GENOMIC DNA]</scope>
    <source>
        <tissue evidence="3">Flower</tissue>
    </source>
</reference>
<dbReference type="GO" id="GO:0004142">
    <property type="term" value="F:diacylglycerol cholinephosphotransferase activity"/>
    <property type="evidence" value="ECO:0007669"/>
    <property type="project" value="TreeGrafter"/>
</dbReference>
<dbReference type="Pfam" id="PF24788">
    <property type="entry name" value="AtPDCT1_2"/>
    <property type="match status" value="1"/>
</dbReference>
<dbReference type="PANTHER" id="PTHR34674">
    <property type="entry name" value="PHOSPHATIDYLCHOLINE:DIACYLGLYCEROL CHOLINEPHOSPHOTRANSFERASE 1-RELATED"/>
    <property type="match status" value="1"/>
</dbReference>
<keyword evidence="1" id="KW-0812">Transmembrane</keyword>
<feature type="domain" description="AtPDCT1/2 transmembrane" evidence="2">
    <location>
        <begin position="58"/>
        <end position="162"/>
    </location>
</feature>
<evidence type="ECO:0000313" key="3">
    <source>
        <dbReference type="EMBL" id="WOK96912.1"/>
    </source>
</evidence>
<evidence type="ECO:0000259" key="2">
    <source>
        <dbReference type="Pfam" id="PF24788"/>
    </source>
</evidence>
<dbReference type="InterPro" id="IPR055311">
    <property type="entry name" value="PDCT1/2-like"/>
</dbReference>
<protein>
    <recommendedName>
        <fullName evidence="2">AtPDCT1/2 transmembrane domain-containing protein</fullName>
    </recommendedName>
</protein>
<feature type="transmembrane region" description="Helical" evidence="1">
    <location>
        <begin position="76"/>
        <end position="99"/>
    </location>
</feature>
<name>A0AAQ3JVH1_9LILI</name>
<dbReference type="Proteomes" id="UP001327560">
    <property type="component" value="Chromosome 2"/>
</dbReference>
<evidence type="ECO:0000313" key="4">
    <source>
        <dbReference type="Proteomes" id="UP001327560"/>
    </source>
</evidence>